<dbReference type="PANTHER" id="PTHR31415:SF166">
    <property type="entry name" value="LATE EMBRYOGENESIS ABUNDANT (LEA) HYDROXYPROLINE-RICH GLYCOPROTEIN FAMILY"/>
    <property type="match status" value="1"/>
</dbReference>
<accession>A0A2P5EE09</accession>
<evidence type="ECO:0000256" key="2">
    <source>
        <dbReference type="ARBA" id="ARBA00023136"/>
    </source>
</evidence>
<protein>
    <submittedName>
        <fullName evidence="5">Late embryogenesis abundant (LEA) hydroxyproline-rich glycoprotein family</fullName>
    </submittedName>
</protein>
<feature type="transmembrane region" description="Helical" evidence="4">
    <location>
        <begin position="7"/>
        <end position="29"/>
    </location>
</feature>
<gene>
    <name evidence="5" type="ORF">TorRG33x02_204450</name>
</gene>
<organism evidence="5 6">
    <name type="scientific">Trema orientale</name>
    <name type="common">Charcoal tree</name>
    <name type="synonym">Celtis orientalis</name>
    <dbReference type="NCBI Taxonomy" id="63057"/>
    <lineage>
        <taxon>Eukaryota</taxon>
        <taxon>Viridiplantae</taxon>
        <taxon>Streptophyta</taxon>
        <taxon>Embryophyta</taxon>
        <taxon>Tracheophyta</taxon>
        <taxon>Spermatophyta</taxon>
        <taxon>Magnoliopsida</taxon>
        <taxon>eudicotyledons</taxon>
        <taxon>Gunneridae</taxon>
        <taxon>Pentapetalae</taxon>
        <taxon>rosids</taxon>
        <taxon>fabids</taxon>
        <taxon>Rosales</taxon>
        <taxon>Cannabaceae</taxon>
        <taxon>Trema</taxon>
    </lineage>
</organism>
<evidence type="ECO:0000256" key="4">
    <source>
        <dbReference type="SAM" id="Phobius"/>
    </source>
</evidence>
<evidence type="ECO:0000313" key="6">
    <source>
        <dbReference type="Proteomes" id="UP000237000"/>
    </source>
</evidence>
<dbReference type="OrthoDB" id="1426517at2759"/>
<name>A0A2P5EE09_TREOI</name>
<dbReference type="STRING" id="63057.A0A2P5EE09"/>
<dbReference type="GO" id="GO:0009506">
    <property type="term" value="C:plasmodesma"/>
    <property type="evidence" value="ECO:0007669"/>
    <property type="project" value="TreeGrafter"/>
</dbReference>
<reference evidence="6" key="1">
    <citation type="submission" date="2016-06" db="EMBL/GenBank/DDBJ databases">
        <title>Parallel loss of symbiosis genes in relatives of nitrogen-fixing non-legume Parasponia.</title>
        <authorList>
            <person name="Van Velzen R."/>
            <person name="Holmer R."/>
            <person name="Bu F."/>
            <person name="Rutten L."/>
            <person name="Van Zeijl A."/>
            <person name="Liu W."/>
            <person name="Santuari L."/>
            <person name="Cao Q."/>
            <person name="Sharma T."/>
            <person name="Shen D."/>
            <person name="Roswanjaya Y."/>
            <person name="Wardhani T."/>
            <person name="Kalhor M.S."/>
            <person name="Jansen J."/>
            <person name="Van den Hoogen J."/>
            <person name="Gungor B."/>
            <person name="Hartog M."/>
            <person name="Hontelez J."/>
            <person name="Verver J."/>
            <person name="Yang W.-C."/>
            <person name="Schijlen E."/>
            <person name="Repin R."/>
            <person name="Schilthuizen M."/>
            <person name="Schranz E."/>
            <person name="Heidstra R."/>
            <person name="Miyata K."/>
            <person name="Fedorova E."/>
            <person name="Kohlen W."/>
            <person name="Bisseling T."/>
            <person name="Smit S."/>
            <person name="Geurts R."/>
        </authorList>
    </citation>
    <scope>NUCLEOTIDE SEQUENCE [LARGE SCALE GENOMIC DNA]</scope>
    <source>
        <strain evidence="6">cv. RG33-2</strain>
    </source>
</reference>
<dbReference type="InterPro" id="IPR044839">
    <property type="entry name" value="NDR1-like"/>
</dbReference>
<evidence type="ECO:0000256" key="3">
    <source>
        <dbReference type="SAM" id="MobiDB-lite"/>
    </source>
</evidence>
<dbReference type="EMBL" id="JXTC01000173">
    <property type="protein sequence ID" value="PON83778.1"/>
    <property type="molecule type" value="Genomic_DNA"/>
</dbReference>
<dbReference type="GO" id="GO:0005886">
    <property type="term" value="C:plasma membrane"/>
    <property type="evidence" value="ECO:0007669"/>
    <property type="project" value="TreeGrafter"/>
</dbReference>
<dbReference type="Proteomes" id="UP000237000">
    <property type="component" value="Unassembled WGS sequence"/>
</dbReference>
<comment type="subcellular location">
    <subcellularLocation>
        <location evidence="1">Membrane</location>
    </subcellularLocation>
</comment>
<dbReference type="InParanoid" id="A0A2P5EE09"/>
<evidence type="ECO:0000256" key="1">
    <source>
        <dbReference type="ARBA" id="ARBA00004370"/>
    </source>
</evidence>
<keyword evidence="2 4" id="KW-0472">Membrane</keyword>
<keyword evidence="4" id="KW-1133">Transmembrane helix</keyword>
<sequence length="204" mass="22255">MIRDTSATYPFICSFLFLIAIITIFFYVLDPTEPKFVLDDVMVSNLTNSVGAFTPRLDVTISARNPSHYLGIGYHGLRAYVEYQSQRITAPDVLLFPPDLYQSEGDDGATWTSSLSGDAVILSPMLLQKLNTDILNVTIHVVGRLRGEIGVLKSVWQSFDVNCFASLPLGNTSEWDPPADGGRRSNSGGGLKFALSQPCSTAIS</sequence>
<evidence type="ECO:0000313" key="5">
    <source>
        <dbReference type="EMBL" id="PON83778.1"/>
    </source>
</evidence>
<dbReference type="AlphaFoldDB" id="A0A2P5EE09"/>
<comment type="caution">
    <text evidence="5">The sequence shown here is derived from an EMBL/GenBank/DDBJ whole genome shotgun (WGS) entry which is preliminary data.</text>
</comment>
<feature type="region of interest" description="Disordered" evidence="3">
    <location>
        <begin position="175"/>
        <end position="204"/>
    </location>
</feature>
<proteinExistence type="predicted"/>
<keyword evidence="4" id="KW-0812">Transmembrane</keyword>
<dbReference type="PANTHER" id="PTHR31415">
    <property type="entry name" value="OS05G0367900 PROTEIN"/>
    <property type="match status" value="1"/>
</dbReference>
<dbReference type="GO" id="GO:0098542">
    <property type="term" value="P:defense response to other organism"/>
    <property type="evidence" value="ECO:0007669"/>
    <property type="project" value="InterPro"/>
</dbReference>
<keyword evidence="6" id="KW-1185">Reference proteome</keyword>